<comment type="caution">
    <text evidence="2">The sequence shown here is derived from an EMBL/GenBank/DDBJ whole genome shotgun (WGS) entry which is preliminary data.</text>
</comment>
<organism evidence="2 3">
    <name type="scientific">Pseudomonas moraviensis</name>
    <dbReference type="NCBI Taxonomy" id="321662"/>
    <lineage>
        <taxon>Bacteria</taxon>
        <taxon>Pseudomonadati</taxon>
        <taxon>Pseudomonadota</taxon>
        <taxon>Gammaproteobacteria</taxon>
        <taxon>Pseudomonadales</taxon>
        <taxon>Pseudomonadaceae</taxon>
        <taxon>Pseudomonas</taxon>
    </lineage>
</organism>
<evidence type="ECO:0000259" key="1">
    <source>
        <dbReference type="Pfam" id="PF12705"/>
    </source>
</evidence>
<dbReference type="Proteomes" id="UP000217830">
    <property type="component" value="Unassembled WGS sequence"/>
</dbReference>
<dbReference type="Pfam" id="PF12705">
    <property type="entry name" value="PDDEXK_1"/>
    <property type="match status" value="1"/>
</dbReference>
<dbReference type="RefSeq" id="WP_095667550.1">
    <property type="nucleotide sequence ID" value="NZ_NRSS01000004.1"/>
</dbReference>
<dbReference type="EMBL" id="NRST01000001">
    <property type="protein sequence ID" value="PAW55568.1"/>
    <property type="molecule type" value="Genomic_DNA"/>
</dbReference>
<protein>
    <recommendedName>
        <fullName evidence="1">PD-(D/E)XK endonuclease-like domain-containing protein</fullName>
    </recommendedName>
</protein>
<sequence>MSNVTTVRASSWGSLFDCAFKWEWIHLLGHRSPGSPRSQLGTAIHAGTAAFDSARINGSNLSAFDTAEMFVHTLRNPDYDVDWRGSDITLAQAESIGLQLHTKYCNEISPRYEFVAVERTATPLEIDCGGGIIVRLTGQLDRARICKTGTGKGIADVKSGRVAASDGKAKTKGHAAQIGTYEILEEHTTGEPCTAPAHIIGLKTGGKPETGIGEIRNARQMMVGTEEFPGLIQIGADMFRTGLFPPNPQSFLCSARYCPRWSSCPYHE</sequence>
<reference evidence="2 3" key="1">
    <citation type="submission" date="2017-08" db="EMBL/GenBank/DDBJ databases">
        <title>Draft Genome Sequence of Pseudomonas moraviensis TYU6, isolated from Taxus cuspidata by using PacBio Single-Molecule Real-Time Technology.</title>
        <authorList>
            <person name="Baek K.-H."/>
            <person name="Mishra A.K."/>
        </authorList>
    </citation>
    <scope>NUCLEOTIDE SEQUENCE [LARGE SCALE GENOMIC DNA]</scope>
    <source>
        <strain evidence="2 3">TYU6</strain>
    </source>
</reference>
<evidence type="ECO:0000313" key="2">
    <source>
        <dbReference type="EMBL" id="PAW55568.1"/>
    </source>
</evidence>
<gene>
    <name evidence="2" type="ORF">CKQ80_09695</name>
</gene>
<dbReference type="InterPro" id="IPR038726">
    <property type="entry name" value="PDDEXK_AddAB-type"/>
</dbReference>
<proteinExistence type="predicted"/>
<feature type="domain" description="PD-(D/E)XK endonuclease-like" evidence="1">
    <location>
        <begin position="15"/>
        <end position="265"/>
    </location>
</feature>
<dbReference type="AlphaFoldDB" id="A0A2A2PJ23"/>
<evidence type="ECO:0000313" key="3">
    <source>
        <dbReference type="Proteomes" id="UP000217830"/>
    </source>
</evidence>
<keyword evidence="3" id="KW-1185">Reference proteome</keyword>
<accession>A0A2A2PJ23</accession>
<name>A0A2A2PJ23_9PSED</name>